<organism evidence="2 3">
    <name type="scientific">Callithrix jacchus</name>
    <name type="common">White-tufted-ear marmoset</name>
    <name type="synonym">Simia Jacchus</name>
    <dbReference type="NCBI Taxonomy" id="9483"/>
    <lineage>
        <taxon>Eukaryota</taxon>
        <taxon>Metazoa</taxon>
        <taxon>Chordata</taxon>
        <taxon>Craniata</taxon>
        <taxon>Vertebrata</taxon>
        <taxon>Euteleostomi</taxon>
        <taxon>Mammalia</taxon>
        <taxon>Eutheria</taxon>
        <taxon>Euarchontoglires</taxon>
        <taxon>Primates</taxon>
        <taxon>Haplorrhini</taxon>
        <taxon>Platyrrhini</taxon>
        <taxon>Cebidae</taxon>
        <taxon>Callitrichinae</taxon>
        <taxon>Callithrix</taxon>
        <taxon>Callithrix</taxon>
    </lineage>
</organism>
<protein>
    <submittedName>
        <fullName evidence="2">Psoriasis susceptibility 1 candidate 1</fullName>
    </submittedName>
</protein>
<dbReference type="OMA" id="HINPDPF"/>
<evidence type="ECO:0000256" key="1">
    <source>
        <dbReference type="SAM" id="MobiDB-lite"/>
    </source>
</evidence>
<feature type="compositionally biased region" description="Polar residues" evidence="1">
    <location>
        <begin position="1"/>
        <end position="25"/>
    </location>
</feature>
<reference evidence="2" key="3">
    <citation type="submission" date="2025-09" db="UniProtKB">
        <authorList>
            <consortium name="Ensembl"/>
        </authorList>
    </citation>
    <scope>IDENTIFICATION</scope>
</reference>
<proteinExistence type="predicted"/>
<dbReference type="Bgee" id="ENSCJAG00000019806">
    <property type="expression patterns" value="Expressed in testis and 4 other cell types or tissues"/>
</dbReference>
<dbReference type="Ensembl" id="ENSCJAT00000038892.4">
    <property type="protein sequence ID" value="ENSCJAP00000071661.2"/>
    <property type="gene ID" value="ENSCJAG00000019806.5"/>
</dbReference>
<keyword evidence="3" id="KW-1185">Reference proteome</keyword>
<dbReference type="STRING" id="9483.ENSCJAP00000071661"/>
<dbReference type="AlphaFoldDB" id="A0A5F4W1G7"/>
<gene>
    <name evidence="2" type="primary">PSORS1C1</name>
</gene>
<reference evidence="2" key="1">
    <citation type="submission" date="2009-03" db="EMBL/GenBank/DDBJ databases">
        <authorList>
            <person name="Warren W."/>
            <person name="Ye L."/>
            <person name="Minx P."/>
            <person name="Worley K."/>
            <person name="Gibbs R."/>
            <person name="Wilson R.K."/>
        </authorList>
    </citation>
    <scope>NUCLEOTIDE SEQUENCE [LARGE SCALE GENOMIC DNA]</scope>
</reference>
<feature type="region of interest" description="Disordered" evidence="1">
    <location>
        <begin position="86"/>
        <end position="118"/>
    </location>
</feature>
<name>A0A5F4W1G7_CALJA</name>
<accession>A0A5F4W1G7</accession>
<dbReference type="Proteomes" id="UP000008225">
    <property type="component" value="Chromosome 4"/>
</dbReference>
<dbReference type="GeneTree" id="ENSGT00530000064866"/>
<feature type="region of interest" description="Disordered" evidence="1">
    <location>
        <begin position="1"/>
        <end position="51"/>
    </location>
</feature>
<dbReference type="InParanoid" id="A0A5F4W1G7"/>
<reference evidence="2" key="2">
    <citation type="submission" date="2025-08" db="UniProtKB">
        <authorList>
            <consortium name="Ensembl"/>
        </authorList>
    </citation>
    <scope>IDENTIFICATION</scope>
</reference>
<dbReference type="Pfam" id="PF15357">
    <property type="entry name" value="SEEK1"/>
    <property type="match status" value="1"/>
</dbReference>
<evidence type="ECO:0000313" key="2">
    <source>
        <dbReference type="Ensembl" id="ENSCJAP00000071661.2"/>
    </source>
</evidence>
<dbReference type="InterPro" id="IPR028206">
    <property type="entry name" value="SEEK1"/>
</dbReference>
<evidence type="ECO:0000313" key="3">
    <source>
        <dbReference type="Proteomes" id="UP000008225"/>
    </source>
</evidence>
<sequence length="143" mass="15530">ITCTDQKSHSQRALRTQTPSLQPSSEETHPPHINPDPLNHMEPPNHFSHAGDLQAVTSKEFHPGATNDCRRGRTQEDILVPSSHPELFASVPPVAPEEAARLQQPQPHPPPSGILLSASRTSAPTLLCLPPPSHFPFSLSCLV</sequence>